<keyword evidence="1" id="KW-0677">Repeat</keyword>
<feature type="repeat" description="Lumazine-binding" evidence="3">
    <location>
        <begin position="94"/>
        <end position="191"/>
    </location>
</feature>
<dbReference type="Proteomes" id="UP000034181">
    <property type="component" value="Unassembled WGS sequence"/>
</dbReference>
<dbReference type="NCBIfam" id="TIGR00187">
    <property type="entry name" value="ribE"/>
    <property type="match status" value="1"/>
</dbReference>
<dbReference type="NCBIfam" id="NF006767">
    <property type="entry name" value="PRK09289.1"/>
    <property type="match status" value="1"/>
</dbReference>
<feature type="domain" description="Lumazine-binding" evidence="4">
    <location>
        <begin position="94"/>
        <end position="191"/>
    </location>
</feature>
<dbReference type="CDD" id="cd00402">
    <property type="entry name" value="Riboflavin_synthase_like"/>
    <property type="match status" value="1"/>
</dbReference>
<accession>A0A0G0K4H8</accession>
<dbReference type="GO" id="GO:0004746">
    <property type="term" value="F:riboflavin synthase activity"/>
    <property type="evidence" value="ECO:0007669"/>
    <property type="project" value="UniProtKB-UniRule"/>
</dbReference>
<dbReference type="GO" id="GO:0009231">
    <property type="term" value="P:riboflavin biosynthetic process"/>
    <property type="evidence" value="ECO:0007669"/>
    <property type="project" value="TreeGrafter"/>
</dbReference>
<dbReference type="EMBL" id="LBUZ01000029">
    <property type="protein sequence ID" value="KKQ74598.1"/>
    <property type="molecule type" value="Genomic_DNA"/>
</dbReference>
<feature type="repeat" description="Lumazine-binding" evidence="3">
    <location>
        <begin position="1"/>
        <end position="93"/>
    </location>
</feature>
<dbReference type="PIRSF" id="PIRSF000498">
    <property type="entry name" value="Riboflavin_syn_A"/>
    <property type="match status" value="1"/>
</dbReference>
<dbReference type="PANTHER" id="PTHR21098">
    <property type="entry name" value="RIBOFLAVIN SYNTHASE ALPHA CHAIN"/>
    <property type="match status" value="1"/>
</dbReference>
<name>A0A0G0K4H8_9BACT</name>
<gene>
    <name evidence="5" type="ORF">US96_C0029G0012</name>
</gene>
<evidence type="ECO:0000313" key="5">
    <source>
        <dbReference type="EMBL" id="KKQ74598.1"/>
    </source>
</evidence>
<reference evidence="5 6" key="1">
    <citation type="journal article" date="2015" name="Nature">
        <title>rRNA introns, odd ribosomes, and small enigmatic genomes across a large radiation of phyla.</title>
        <authorList>
            <person name="Brown C.T."/>
            <person name="Hug L.A."/>
            <person name="Thomas B.C."/>
            <person name="Sharon I."/>
            <person name="Castelle C.J."/>
            <person name="Singh A."/>
            <person name="Wilkins M.J."/>
            <person name="Williams K.H."/>
            <person name="Banfield J.F."/>
        </authorList>
    </citation>
    <scope>NUCLEOTIDE SEQUENCE [LARGE SCALE GENOMIC DNA]</scope>
</reference>
<dbReference type="EC" id="2.5.1.9" evidence="2"/>
<protein>
    <recommendedName>
        <fullName evidence="2">Riboflavin synthase</fullName>
        <ecNumber evidence="2">2.5.1.9</ecNumber>
    </recommendedName>
</protein>
<dbReference type="InterPro" id="IPR001783">
    <property type="entry name" value="Lumazine-bd"/>
</dbReference>
<dbReference type="InterPro" id="IPR026017">
    <property type="entry name" value="Lumazine-bd_dom"/>
</dbReference>
<feature type="domain" description="Lumazine-binding" evidence="4">
    <location>
        <begin position="1"/>
        <end position="93"/>
    </location>
</feature>
<dbReference type="InterPro" id="IPR023366">
    <property type="entry name" value="ATP_synth_asu-like_sf"/>
</dbReference>
<dbReference type="Gene3D" id="2.40.30.20">
    <property type="match status" value="2"/>
</dbReference>
<dbReference type="InterPro" id="IPR017938">
    <property type="entry name" value="Riboflavin_synthase-like_b-brl"/>
</dbReference>
<comment type="caution">
    <text evidence="5">The sequence shown here is derived from an EMBL/GenBank/DDBJ whole genome shotgun (WGS) entry which is preliminary data.</text>
</comment>
<evidence type="ECO:0000259" key="4">
    <source>
        <dbReference type="PROSITE" id="PS51177"/>
    </source>
</evidence>
<dbReference type="AlphaFoldDB" id="A0A0G0K4H8"/>
<evidence type="ECO:0000256" key="2">
    <source>
        <dbReference type="NCBIfam" id="TIGR00187"/>
    </source>
</evidence>
<evidence type="ECO:0000313" key="6">
    <source>
        <dbReference type="Proteomes" id="UP000034181"/>
    </source>
</evidence>
<sequence length="192" mass="21553">MFTGIISKTSKVKNIKSKKGGLRVEIANNLGKVKPGESIAINGICSTARKSGKNIYLEYMPESLKLSNLGFLKKNDIVNLEQSMRLNDRLSGHIVLGHIDGKSKIISIKKEGNSRVFKLEISDKQFKKFLVYKGAIAIEGISLTITRVLNNFFTVKILPYTLKHTNLKNKKEGDFVNLEFDILAKYIHANKK</sequence>
<dbReference type="Pfam" id="PF00677">
    <property type="entry name" value="Lum_binding"/>
    <property type="match status" value="2"/>
</dbReference>
<evidence type="ECO:0000256" key="3">
    <source>
        <dbReference type="PROSITE-ProRule" id="PRU00524"/>
    </source>
</evidence>
<evidence type="ECO:0000256" key="1">
    <source>
        <dbReference type="ARBA" id="ARBA00022737"/>
    </source>
</evidence>
<proteinExistence type="predicted"/>
<dbReference type="PROSITE" id="PS51177">
    <property type="entry name" value="LUMAZINE_BIND"/>
    <property type="match status" value="2"/>
</dbReference>
<dbReference type="SUPFAM" id="SSF63380">
    <property type="entry name" value="Riboflavin synthase domain-like"/>
    <property type="match status" value="2"/>
</dbReference>
<dbReference type="PANTHER" id="PTHR21098:SF0">
    <property type="entry name" value="RIBOFLAVIN SYNTHASE"/>
    <property type="match status" value="1"/>
</dbReference>
<organism evidence="5 6">
    <name type="scientific">Candidatus Woesebacteria bacterium GW2011_GWB1_38_5b</name>
    <dbReference type="NCBI Taxonomy" id="1618569"/>
    <lineage>
        <taxon>Bacteria</taxon>
        <taxon>Candidatus Woeseibacteriota</taxon>
    </lineage>
</organism>